<dbReference type="OrthoDB" id="1898956at2759"/>
<gene>
    <name evidence="2" type="ORF">COLO4_29654</name>
</gene>
<evidence type="ECO:0000313" key="3">
    <source>
        <dbReference type="Proteomes" id="UP000187203"/>
    </source>
</evidence>
<reference evidence="3" key="1">
    <citation type="submission" date="2013-09" db="EMBL/GenBank/DDBJ databases">
        <title>Corchorus olitorius genome sequencing.</title>
        <authorList>
            <person name="Alam M."/>
            <person name="Haque M.S."/>
            <person name="Islam M.S."/>
            <person name="Emdad E.M."/>
            <person name="Islam M.M."/>
            <person name="Ahmed B."/>
            <person name="Halim A."/>
            <person name="Hossen Q.M.M."/>
            <person name="Hossain M.Z."/>
            <person name="Ahmed R."/>
            <person name="Khan M.M."/>
            <person name="Islam R."/>
            <person name="Rashid M.M."/>
            <person name="Khan S.A."/>
            <person name="Rahman M.S."/>
            <person name="Alam M."/>
            <person name="Yahiya A.S."/>
            <person name="Khan M.S."/>
            <person name="Azam M.S."/>
            <person name="Haque T."/>
            <person name="Lashkar M.Z.H."/>
            <person name="Akhand A.I."/>
            <person name="Morshed G."/>
            <person name="Roy S."/>
            <person name="Uddin K.S."/>
            <person name="Rabeya T."/>
            <person name="Hossain A.S."/>
            <person name="Chowdhury A."/>
            <person name="Snigdha A.R."/>
            <person name="Mortoza M.S."/>
            <person name="Matin S.A."/>
            <person name="Hoque S.M.E."/>
            <person name="Islam M.K."/>
            <person name="Roy D.K."/>
            <person name="Haider R."/>
            <person name="Moosa M.M."/>
            <person name="Elias S.M."/>
            <person name="Hasan A.M."/>
            <person name="Jahan S."/>
            <person name="Shafiuddin M."/>
            <person name="Mahmood N."/>
            <person name="Shommy N.S."/>
        </authorList>
    </citation>
    <scope>NUCLEOTIDE SEQUENCE [LARGE SCALE GENOMIC DNA]</scope>
    <source>
        <strain evidence="3">cv. O-4</strain>
    </source>
</reference>
<dbReference type="EMBL" id="AWUE01020389">
    <property type="protein sequence ID" value="OMO68448.1"/>
    <property type="molecule type" value="Genomic_DNA"/>
</dbReference>
<keyword evidence="1" id="KW-0472">Membrane</keyword>
<sequence length="62" mass="6980">MVFWSYPPTAKQLAITIGFCLTGVSLIAAGAYLSFENIAPQQERAKARSQYVKDRLRKMLDD</sequence>
<dbReference type="STRING" id="93759.A0A1R3HDQ1"/>
<dbReference type="Proteomes" id="UP000187203">
    <property type="component" value="Unassembled WGS sequence"/>
</dbReference>
<name>A0A1R3HDQ1_9ROSI</name>
<evidence type="ECO:0000313" key="2">
    <source>
        <dbReference type="EMBL" id="OMO68448.1"/>
    </source>
</evidence>
<proteinExistence type="predicted"/>
<evidence type="ECO:0000256" key="1">
    <source>
        <dbReference type="SAM" id="Phobius"/>
    </source>
</evidence>
<feature type="transmembrane region" description="Helical" evidence="1">
    <location>
        <begin position="12"/>
        <end position="35"/>
    </location>
</feature>
<keyword evidence="1" id="KW-1133">Transmembrane helix</keyword>
<comment type="caution">
    <text evidence="2">The sequence shown here is derived from an EMBL/GenBank/DDBJ whole genome shotgun (WGS) entry which is preliminary data.</text>
</comment>
<keyword evidence="1" id="KW-0812">Transmembrane</keyword>
<organism evidence="2 3">
    <name type="scientific">Corchorus olitorius</name>
    <dbReference type="NCBI Taxonomy" id="93759"/>
    <lineage>
        <taxon>Eukaryota</taxon>
        <taxon>Viridiplantae</taxon>
        <taxon>Streptophyta</taxon>
        <taxon>Embryophyta</taxon>
        <taxon>Tracheophyta</taxon>
        <taxon>Spermatophyta</taxon>
        <taxon>Magnoliopsida</taxon>
        <taxon>eudicotyledons</taxon>
        <taxon>Gunneridae</taxon>
        <taxon>Pentapetalae</taxon>
        <taxon>rosids</taxon>
        <taxon>malvids</taxon>
        <taxon>Malvales</taxon>
        <taxon>Malvaceae</taxon>
        <taxon>Grewioideae</taxon>
        <taxon>Apeibeae</taxon>
        <taxon>Corchorus</taxon>
    </lineage>
</organism>
<accession>A0A1R3HDQ1</accession>
<protein>
    <submittedName>
        <fullName evidence="2">Uncharacterized protein</fullName>
    </submittedName>
</protein>
<dbReference type="AlphaFoldDB" id="A0A1R3HDQ1"/>
<keyword evidence="3" id="KW-1185">Reference proteome</keyword>